<evidence type="ECO:0000313" key="2">
    <source>
        <dbReference type="Proteomes" id="UP000327493"/>
    </source>
</evidence>
<feature type="non-terminal residue" evidence="1">
    <location>
        <position position="344"/>
    </location>
</feature>
<proteinExistence type="predicted"/>
<dbReference type="Proteomes" id="UP000327493">
    <property type="component" value="Chromosome 18"/>
</dbReference>
<dbReference type="PANTHER" id="PTHR15922">
    <property type="entry name" value="NEUROBLASTOMA-AMPLIFIED SEQUENCE"/>
    <property type="match status" value="1"/>
</dbReference>
<gene>
    <name evidence="1" type="ORF">FQN60_015684</name>
</gene>
<dbReference type="EMBL" id="VOFY01000018">
    <property type="protein sequence ID" value="KAA8583138.1"/>
    <property type="molecule type" value="Genomic_DNA"/>
</dbReference>
<reference evidence="1 2" key="1">
    <citation type="submission" date="2019-08" db="EMBL/GenBank/DDBJ databases">
        <title>A chromosome-level genome assembly, high-density linkage maps, and genome scans reveal the genomic architecture of hybrid incompatibilities underlying speciation via character displacement in darters (Percidae: Etheostominae).</title>
        <authorList>
            <person name="Moran R.L."/>
            <person name="Catchen J.M."/>
            <person name="Fuller R.C."/>
        </authorList>
    </citation>
    <scope>NUCLEOTIDE SEQUENCE [LARGE SCALE GENOMIC DNA]</scope>
    <source>
        <strain evidence="1">EspeVRDwgs_2016</strain>
        <tissue evidence="1">Muscle</tissue>
    </source>
</reference>
<dbReference type="AlphaFoldDB" id="A0A5J5CM89"/>
<comment type="caution">
    <text evidence="1">The sequence shown here is derived from an EMBL/GenBank/DDBJ whole genome shotgun (WGS) entry which is preliminary data.</text>
</comment>
<organism evidence="1 2">
    <name type="scientific">Etheostoma spectabile</name>
    <name type="common">orangethroat darter</name>
    <dbReference type="NCBI Taxonomy" id="54343"/>
    <lineage>
        <taxon>Eukaryota</taxon>
        <taxon>Metazoa</taxon>
        <taxon>Chordata</taxon>
        <taxon>Craniata</taxon>
        <taxon>Vertebrata</taxon>
        <taxon>Euteleostomi</taxon>
        <taxon>Actinopterygii</taxon>
        <taxon>Neopterygii</taxon>
        <taxon>Teleostei</taxon>
        <taxon>Neoteleostei</taxon>
        <taxon>Acanthomorphata</taxon>
        <taxon>Eupercaria</taxon>
        <taxon>Perciformes</taxon>
        <taxon>Percoidei</taxon>
        <taxon>Percidae</taxon>
        <taxon>Etheostomatinae</taxon>
        <taxon>Etheostoma</taxon>
    </lineage>
</organism>
<dbReference type="GO" id="GO:0000149">
    <property type="term" value="F:SNARE binding"/>
    <property type="evidence" value="ECO:0007669"/>
    <property type="project" value="TreeGrafter"/>
</dbReference>
<sequence>MTRHHSDTGEIASSQNIKATLRDGSQLLAKINATTKIKSKFTFPSELPLSATCREREKPLANDAFPRDMMLALSYLLALPQVLDANRCFEKQCHSALSLQLAAYYYSLQIYSLLIPCIKDKNHTLYQRHRKDGSIEKRACGSSGIAKGRADPKELIRLVTQHVSAYSDWPEELQKLISQLRVYNERLTDFTQAQVLQGLGRGVDVQRFSSDPDYKKETILGLTETLEDDVYRIALSLAKRYNVPLWEVYMTHLEFLFTDSGLSTKDIESRSESLGLFDTLKCNPEAFCSHMTKYVLPTVEGSDQGRLLYYYTLLDTAGCEPYVTTTIKPESHVKLLKKLRAVAN</sequence>
<accession>A0A5J5CM89</accession>
<keyword evidence="2" id="KW-1185">Reference proteome</keyword>
<dbReference type="GO" id="GO:0070939">
    <property type="term" value="C:Dsl1/NZR complex"/>
    <property type="evidence" value="ECO:0007669"/>
    <property type="project" value="TreeGrafter"/>
</dbReference>
<evidence type="ECO:0000313" key="1">
    <source>
        <dbReference type="EMBL" id="KAA8583138.1"/>
    </source>
</evidence>
<name>A0A5J5CM89_9PERO</name>
<dbReference type="PANTHER" id="PTHR15922:SF2">
    <property type="entry name" value="NBAS SUBUNIT OF NRZ TETHERING COMPLEX"/>
    <property type="match status" value="1"/>
</dbReference>
<dbReference type="GO" id="GO:0006890">
    <property type="term" value="P:retrograde vesicle-mediated transport, Golgi to endoplasmic reticulum"/>
    <property type="evidence" value="ECO:0007669"/>
    <property type="project" value="TreeGrafter"/>
</dbReference>
<protein>
    <submittedName>
        <fullName evidence="1">Uncharacterized protein</fullName>
    </submittedName>
</protein>